<name>A0ABR5EGH1_LACLC</name>
<dbReference type="RefSeq" id="WP_336264454.1">
    <property type="nucleotide sequence ID" value="NZ_JAHIBS010000014.1"/>
</dbReference>
<gene>
    <name evidence="1" type="ORF">VN93_1528</name>
</gene>
<comment type="caution">
    <text evidence="1">The sequence shown here is derived from an EMBL/GenBank/DDBJ whole genome shotgun (WGS) entry which is preliminary data.</text>
</comment>
<accession>A0ABR5EGH1</accession>
<evidence type="ECO:0000313" key="2">
    <source>
        <dbReference type="Proteomes" id="UP000034513"/>
    </source>
</evidence>
<organism evidence="1 2">
    <name type="scientific">Lactococcus lactis subsp. cremoris</name>
    <name type="common">Streptococcus cremoris</name>
    <dbReference type="NCBI Taxonomy" id="1359"/>
    <lineage>
        <taxon>Bacteria</taxon>
        <taxon>Bacillati</taxon>
        <taxon>Bacillota</taxon>
        <taxon>Bacilli</taxon>
        <taxon>Lactobacillales</taxon>
        <taxon>Streptococcaceae</taxon>
        <taxon>Lactococcus</taxon>
    </lineage>
</organism>
<proteinExistence type="predicted"/>
<protein>
    <submittedName>
        <fullName evidence="1">Phosphoribosylaminoimidazolesuccinocarboxamide synthase, purC</fullName>
    </submittedName>
</protein>
<dbReference type="EMBL" id="LAVW01000130">
    <property type="protein sequence ID" value="KKW71928.1"/>
    <property type="molecule type" value="Genomic_DNA"/>
</dbReference>
<reference evidence="1 2" key="1">
    <citation type="submission" date="2015-04" db="EMBL/GenBank/DDBJ databases">
        <title>Evaluation of non-dairy Lactococcus lactis with potential dairy applications reveals extensive phenotype-genotype disparity.</title>
        <authorList>
            <person name="Cavanagh D."/>
            <person name="Casey A."/>
            <person name="Altermann E."/>
            <person name="Cotter P."/>
            <person name="Fitzgerald G.F."/>
            <person name="McAuliffe O."/>
        </authorList>
    </citation>
    <scope>NUCLEOTIDE SEQUENCE [LARGE SCALE GENOMIC DNA]</scope>
    <source>
        <strain evidence="1 2">DPC6856</strain>
    </source>
</reference>
<dbReference type="Proteomes" id="UP000034513">
    <property type="component" value="Unassembled WGS sequence"/>
</dbReference>
<keyword evidence="2" id="KW-1185">Reference proteome</keyword>
<evidence type="ECO:0000313" key="1">
    <source>
        <dbReference type="EMBL" id="KKW71928.1"/>
    </source>
</evidence>
<sequence length="66" mass="8069">MLKYNNMLEKLKANRKWEAKNLYKTKHDTARRQSRRYIRDFANVEDIKELKNWLALAENGMNKEIK</sequence>